<organism evidence="4 5">
    <name type="scientific">Clostridium aciditolerans</name>
    <dbReference type="NCBI Taxonomy" id="339861"/>
    <lineage>
        <taxon>Bacteria</taxon>
        <taxon>Bacillati</taxon>
        <taxon>Bacillota</taxon>
        <taxon>Clostridia</taxon>
        <taxon>Eubacteriales</taxon>
        <taxon>Clostridiaceae</taxon>
        <taxon>Clostridium</taxon>
    </lineage>
</organism>
<feature type="coiled-coil region" evidence="1">
    <location>
        <begin position="192"/>
        <end position="220"/>
    </location>
</feature>
<gene>
    <name evidence="4" type="ORF">I6U51_19405</name>
</gene>
<name>A0A934M520_9CLOT</name>
<dbReference type="Proteomes" id="UP000622687">
    <property type="component" value="Unassembled WGS sequence"/>
</dbReference>
<protein>
    <submittedName>
        <fullName evidence="4">Bifunctional diguanylate cyclase/phosphodiesterase</fullName>
    </submittedName>
</protein>
<keyword evidence="5" id="KW-1185">Reference proteome</keyword>
<accession>A0A934M520</accession>
<dbReference type="SMART" id="SM00267">
    <property type="entry name" value="GGDEF"/>
    <property type="match status" value="1"/>
</dbReference>
<dbReference type="Pfam" id="PF00563">
    <property type="entry name" value="EAL"/>
    <property type="match status" value="1"/>
</dbReference>
<dbReference type="SUPFAM" id="SSF141868">
    <property type="entry name" value="EAL domain-like"/>
    <property type="match status" value="1"/>
</dbReference>
<dbReference type="CDD" id="cd01949">
    <property type="entry name" value="GGDEF"/>
    <property type="match status" value="1"/>
</dbReference>
<dbReference type="PANTHER" id="PTHR33121:SF71">
    <property type="entry name" value="OXYGEN SENSOR PROTEIN DOSP"/>
    <property type="match status" value="1"/>
</dbReference>
<evidence type="ECO:0000259" key="2">
    <source>
        <dbReference type="PROSITE" id="PS50883"/>
    </source>
</evidence>
<dbReference type="Gene3D" id="3.30.70.270">
    <property type="match status" value="1"/>
</dbReference>
<dbReference type="SMART" id="SM00052">
    <property type="entry name" value="EAL"/>
    <property type="match status" value="1"/>
</dbReference>
<dbReference type="Pfam" id="PF00990">
    <property type="entry name" value="GGDEF"/>
    <property type="match status" value="1"/>
</dbReference>
<dbReference type="InterPro" id="IPR043128">
    <property type="entry name" value="Rev_trsase/Diguanyl_cyclase"/>
</dbReference>
<dbReference type="InterPro" id="IPR001633">
    <property type="entry name" value="EAL_dom"/>
</dbReference>
<dbReference type="FunFam" id="3.20.20.450:FF:000001">
    <property type="entry name" value="Cyclic di-GMP phosphodiesterase yahA"/>
    <property type="match status" value="1"/>
</dbReference>
<dbReference type="GO" id="GO:0071111">
    <property type="term" value="F:cyclic-guanylate-specific phosphodiesterase activity"/>
    <property type="evidence" value="ECO:0007669"/>
    <property type="project" value="InterPro"/>
</dbReference>
<dbReference type="SUPFAM" id="SSF55073">
    <property type="entry name" value="Nucleotide cyclase"/>
    <property type="match status" value="1"/>
</dbReference>
<reference evidence="4" key="1">
    <citation type="submission" date="2020-12" db="EMBL/GenBank/DDBJ databases">
        <title>Clostridium thailandense sp. nov., a novel acetogenic bacterium isolated from peat land soil in Thailand.</title>
        <authorList>
            <person name="Chaikitkaew S."/>
            <person name="Birkeland N.K."/>
        </authorList>
    </citation>
    <scope>NUCLEOTIDE SEQUENCE</scope>
    <source>
        <strain evidence="4">DSM 17425</strain>
    </source>
</reference>
<feature type="domain" description="GGDEF" evidence="3">
    <location>
        <begin position="64"/>
        <end position="197"/>
    </location>
</feature>
<sequence>MSIDQNKCNFKIENIDSHKHISDMKNPQKEMKCLALYNPLTNIPNIIYAKENLPKIINLVEQSKFAAIVYININDFKNVNYDLGYKLGDKLIVKIVSIIKGYIKEEDMLCHVAIDRFAILVRSVKDELDLAGLVYSLSKSLEKNVTIENSNIYISASLGIAIYPKDGRDLEELFRNADTAMSFAKISGKSNYKFFESNMRKEVLEKVELEKELREAVENNEFTVLYQPKVNIRTGKLEGAEALVRWIHPTKGIISPVVFINLAEEIGLIEKIGEIVMKTVCSQNKKWQEAGYKKAAIAVNLSVNQLKSNRILNLIKKTLNDTKLEAKWLEIEITESIIMEDFRYFKKMLNKIRDLGIKVYLDDFGTGYSSLSYLKTIPVDYIKIDKSFIDDIGKDKKQSAIVSALIQLAHGIDFKVVAEGVEDMLQLKILQKYNCDMVQGYIFSKPVSKEEFEEMLKKESISNL</sequence>
<dbReference type="RefSeq" id="WP_211144217.1">
    <property type="nucleotide sequence ID" value="NZ_JAEEGB010000035.1"/>
</dbReference>
<evidence type="ECO:0000256" key="1">
    <source>
        <dbReference type="SAM" id="Coils"/>
    </source>
</evidence>
<evidence type="ECO:0000259" key="3">
    <source>
        <dbReference type="PROSITE" id="PS50887"/>
    </source>
</evidence>
<proteinExistence type="predicted"/>
<evidence type="ECO:0000313" key="5">
    <source>
        <dbReference type="Proteomes" id="UP000622687"/>
    </source>
</evidence>
<evidence type="ECO:0000313" key="4">
    <source>
        <dbReference type="EMBL" id="MBI6874842.1"/>
    </source>
</evidence>
<dbReference type="EMBL" id="JAEEGB010000035">
    <property type="protein sequence ID" value="MBI6874842.1"/>
    <property type="molecule type" value="Genomic_DNA"/>
</dbReference>
<dbReference type="InterPro" id="IPR029787">
    <property type="entry name" value="Nucleotide_cyclase"/>
</dbReference>
<dbReference type="AlphaFoldDB" id="A0A934M520"/>
<keyword evidence="1" id="KW-0175">Coiled coil</keyword>
<dbReference type="PROSITE" id="PS50887">
    <property type="entry name" value="GGDEF"/>
    <property type="match status" value="1"/>
</dbReference>
<dbReference type="PANTHER" id="PTHR33121">
    <property type="entry name" value="CYCLIC DI-GMP PHOSPHODIESTERASE PDEF"/>
    <property type="match status" value="1"/>
</dbReference>
<dbReference type="InterPro" id="IPR050706">
    <property type="entry name" value="Cyclic-di-GMP_PDE-like"/>
</dbReference>
<dbReference type="NCBIfam" id="TIGR00254">
    <property type="entry name" value="GGDEF"/>
    <property type="match status" value="1"/>
</dbReference>
<dbReference type="InterPro" id="IPR000160">
    <property type="entry name" value="GGDEF_dom"/>
</dbReference>
<dbReference type="InterPro" id="IPR035919">
    <property type="entry name" value="EAL_sf"/>
</dbReference>
<comment type="caution">
    <text evidence="4">The sequence shown here is derived from an EMBL/GenBank/DDBJ whole genome shotgun (WGS) entry which is preliminary data.</text>
</comment>
<dbReference type="PROSITE" id="PS50883">
    <property type="entry name" value="EAL"/>
    <property type="match status" value="1"/>
</dbReference>
<dbReference type="CDD" id="cd01948">
    <property type="entry name" value="EAL"/>
    <property type="match status" value="1"/>
</dbReference>
<dbReference type="Gene3D" id="3.20.20.450">
    <property type="entry name" value="EAL domain"/>
    <property type="match status" value="1"/>
</dbReference>
<feature type="domain" description="EAL" evidence="2">
    <location>
        <begin position="206"/>
        <end position="460"/>
    </location>
</feature>